<gene>
    <name evidence="1" type="ORF">AA0119_g12096</name>
</gene>
<comment type="caution">
    <text evidence="1">The sequence shown here is derived from an EMBL/GenBank/DDBJ whole genome shotgun (WGS) entry which is preliminary data.</text>
</comment>
<protein>
    <recommendedName>
        <fullName evidence="3">DDE-1 domain-containing protein</fullName>
    </recommendedName>
</protein>
<evidence type="ECO:0008006" key="3">
    <source>
        <dbReference type="Google" id="ProtNLM"/>
    </source>
</evidence>
<evidence type="ECO:0000313" key="1">
    <source>
        <dbReference type="EMBL" id="RYN88159.1"/>
    </source>
</evidence>
<proteinExistence type="predicted"/>
<dbReference type="EMBL" id="PDXF01000106">
    <property type="protein sequence ID" value="RYN88159.1"/>
    <property type="molecule type" value="Genomic_DNA"/>
</dbReference>
<organism evidence="1 2">
    <name type="scientific">Alternaria tenuissima</name>
    <dbReference type="NCBI Taxonomy" id="119927"/>
    <lineage>
        <taxon>Eukaryota</taxon>
        <taxon>Fungi</taxon>
        <taxon>Dikarya</taxon>
        <taxon>Ascomycota</taxon>
        <taxon>Pezizomycotina</taxon>
        <taxon>Dothideomycetes</taxon>
        <taxon>Pleosporomycetidae</taxon>
        <taxon>Pleosporales</taxon>
        <taxon>Pleosporineae</taxon>
        <taxon>Pleosporaceae</taxon>
        <taxon>Alternaria</taxon>
        <taxon>Alternaria sect. Alternaria</taxon>
        <taxon>Alternaria alternata complex</taxon>
    </lineage>
</organism>
<reference evidence="2" key="1">
    <citation type="journal article" date="2019" name="bioRxiv">
        <title>Genomics, evolutionary history and diagnostics of the Alternaria alternata species group including apple and Asian pear pathotypes.</title>
        <authorList>
            <person name="Armitage A.D."/>
            <person name="Cockerton H.M."/>
            <person name="Sreenivasaprasad S."/>
            <person name="Woodhall J.W."/>
            <person name="Lane C.R."/>
            <person name="Harrison R.J."/>
            <person name="Clarkson J.P."/>
        </authorList>
    </citation>
    <scope>NUCLEOTIDE SEQUENCE [LARGE SCALE GENOMIC DNA]</scope>
    <source>
        <strain evidence="2">FERA 635</strain>
    </source>
</reference>
<dbReference type="Proteomes" id="UP000293195">
    <property type="component" value="Unassembled WGS sequence"/>
</dbReference>
<accession>A0ABY0FVY7</accession>
<keyword evidence="2" id="KW-1185">Reference proteome</keyword>
<evidence type="ECO:0000313" key="2">
    <source>
        <dbReference type="Proteomes" id="UP000293195"/>
    </source>
</evidence>
<sequence>MANQLLAVRGGGQVGEKWASNLVRRKSELESRLTRQRDRQRLLCSDPEVISPWFDLVQDVKAKYGILDEDNYNFDETGFTMGVAGSVKVVPVYLSFPPQHSLAVELPVFIDRNYAHAYRGTVSSPIRPYAAKQQNLRIKNLRRWETITSTFVPLHSRLLLPTRHRQRHVNRPF</sequence>
<name>A0ABY0FVY7_9PLEO</name>